<protein>
    <recommendedName>
        <fullName evidence="2">histidine kinase</fullName>
        <ecNumber evidence="2">2.7.13.3</ecNumber>
    </recommendedName>
</protein>
<evidence type="ECO:0000256" key="5">
    <source>
        <dbReference type="ARBA" id="ARBA00022777"/>
    </source>
</evidence>
<evidence type="ECO:0000313" key="9">
    <source>
        <dbReference type="Proteomes" id="UP000594468"/>
    </source>
</evidence>
<accession>A0A7S8E5W5</accession>
<dbReference type="Pfam" id="PF00512">
    <property type="entry name" value="HisKA"/>
    <property type="match status" value="1"/>
</dbReference>
<evidence type="ECO:0000259" key="7">
    <source>
        <dbReference type="PROSITE" id="PS50109"/>
    </source>
</evidence>
<dbReference type="InterPro" id="IPR003661">
    <property type="entry name" value="HisK_dim/P_dom"/>
</dbReference>
<dbReference type="CDD" id="cd00082">
    <property type="entry name" value="HisKA"/>
    <property type="match status" value="1"/>
</dbReference>
<dbReference type="SUPFAM" id="SSF55874">
    <property type="entry name" value="ATPase domain of HSP90 chaperone/DNA topoisomerase II/histidine kinase"/>
    <property type="match status" value="1"/>
</dbReference>
<proteinExistence type="predicted"/>
<sequence length="409" mass="45888">MTQETANRPATQSDKDVLENYRRIIDISQQLGTTYDLQTLLRKIVVAANELIHTEAAAIILMDDSTGKLRFAMSSNIKPHEMDEMSIPLEGSIAGWIFTHGEPRVIENASADPNHYQGVDDRLSFHTRNLLGVPMKTPQRILGVVQAVNKEDNQRFTDDDISMLRTLASQAAVAIENARLFQQSDFIAELVHELRNPLVALKASTTLLLRPDLPEEKHDDIVETMRFETDRLIGLTDDFLNVARLESGRVQLEIAAFPLYKLLTESVQIIHQHAADKQIDVVIEPNDYVVEADRGKIKQVLINLLSNAAKYNRPGGQIIVAAHAIHDLDSEEDFAQIDVTDTGYGIPREHQKHMFQKFFRVPNTEKLERGTGLGLTICKGIVEAHSGRIWLKSEEGQGSTFSFTLPLII</sequence>
<dbReference type="EMBL" id="CP062983">
    <property type="protein sequence ID" value="QPC80973.1"/>
    <property type="molecule type" value="Genomic_DNA"/>
</dbReference>
<dbReference type="SMART" id="SM00065">
    <property type="entry name" value="GAF"/>
    <property type="match status" value="1"/>
</dbReference>
<dbReference type="InterPro" id="IPR036097">
    <property type="entry name" value="HisK_dim/P_sf"/>
</dbReference>
<dbReference type="PANTHER" id="PTHR43711:SF31">
    <property type="entry name" value="HISTIDINE KINASE"/>
    <property type="match status" value="1"/>
</dbReference>
<dbReference type="InterPro" id="IPR005467">
    <property type="entry name" value="His_kinase_dom"/>
</dbReference>
<keyword evidence="3" id="KW-0597">Phosphoprotein</keyword>
<dbReference type="PRINTS" id="PR00344">
    <property type="entry name" value="BCTRLSENSOR"/>
</dbReference>
<reference evidence="8 9" key="1">
    <citation type="submission" date="2020-02" db="EMBL/GenBank/DDBJ databases">
        <authorList>
            <person name="Zheng R.K."/>
            <person name="Sun C.M."/>
        </authorList>
    </citation>
    <scope>NUCLEOTIDE SEQUENCE [LARGE SCALE GENOMIC DNA]</scope>
    <source>
        <strain evidence="9">rifampicinis</strain>
    </source>
</reference>
<dbReference type="InterPro" id="IPR003018">
    <property type="entry name" value="GAF"/>
</dbReference>
<evidence type="ECO:0000256" key="1">
    <source>
        <dbReference type="ARBA" id="ARBA00000085"/>
    </source>
</evidence>
<dbReference type="PROSITE" id="PS50109">
    <property type="entry name" value="HIS_KIN"/>
    <property type="match status" value="1"/>
</dbReference>
<dbReference type="SUPFAM" id="SSF55781">
    <property type="entry name" value="GAF domain-like"/>
    <property type="match status" value="1"/>
</dbReference>
<organism evidence="8 9">
    <name type="scientific">Phototrophicus methaneseepsis</name>
    <dbReference type="NCBI Taxonomy" id="2710758"/>
    <lineage>
        <taxon>Bacteria</taxon>
        <taxon>Bacillati</taxon>
        <taxon>Chloroflexota</taxon>
        <taxon>Candidatus Thermofontia</taxon>
        <taxon>Phototrophicales</taxon>
        <taxon>Phototrophicaceae</taxon>
        <taxon>Phototrophicus</taxon>
    </lineage>
</organism>
<dbReference type="Proteomes" id="UP000594468">
    <property type="component" value="Chromosome"/>
</dbReference>
<dbReference type="GO" id="GO:0000155">
    <property type="term" value="F:phosphorelay sensor kinase activity"/>
    <property type="evidence" value="ECO:0007669"/>
    <property type="project" value="InterPro"/>
</dbReference>
<dbReference type="AlphaFoldDB" id="A0A7S8E5W5"/>
<dbReference type="FunFam" id="3.30.565.10:FF:000006">
    <property type="entry name" value="Sensor histidine kinase WalK"/>
    <property type="match status" value="1"/>
</dbReference>
<dbReference type="SUPFAM" id="SSF47384">
    <property type="entry name" value="Homodimeric domain of signal transducing histidine kinase"/>
    <property type="match status" value="1"/>
</dbReference>
<evidence type="ECO:0000256" key="6">
    <source>
        <dbReference type="ARBA" id="ARBA00023012"/>
    </source>
</evidence>
<dbReference type="Gene3D" id="3.30.450.40">
    <property type="match status" value="1"/>
</dbReference>
<evidence type="ECO:0000256" key="2">
    <source>
        <dbReference type="ARBA" id="ARBA00012438"/>
    </source>
</evidence>
<dbReference type="Gene3D" id="3.30.565.10">
    <property type="entry name" value="Histidine kinase-like ATPase, C-terminal domain"/>
    <property type="match status" value="1"/>
</dbReference>
<dbReference type="InterPro" id="IPR003594">
    <property type="entry name" value="HATPase_dom"/>
</dbReference>
<keyword evidence="5" id="KW-0418">Kinase</keyword>
<feature type="domain" description="Histidine kinase" evidence="7">
    <location>
        <begin position="189"/>
        <end position="409"/>
    </location>
</feature>
<keyword evidence="4" id="KW-0808">Transferase</keyword>
<dbReference type="SMART" id="SM00387">
    <property type="entry name" value="HATPase_c"/>
    <property type="match status" value="1"/>
</dbReference>
<dbReference type="PANTHER" id="PTHR43711">
    <property type="entry name" value="TWO-COMPONENT HISTIDINE KINASE"/>
    <property type="match status" value="1"/>
</dbReference>
<dbReference type="InterPro" id="IPR050736">
    <property type="entry name" value="Sensor_HK_Regulatory"/>
</dbReference>
<dbReference type="InterPro" id="IPR029016">
    <property type="entry name" value="GAF-like_dom_sf"/>
</dbReference>
<dbReference type="Pfam" id="PF02518">
    <property type="entry name" value="HATPase_c"/>
    <property type="match status" value="1"/>
</dbReference>
<dbReference type="SMART" id="SM00388">
    <property type="entry name" value="HisKA"/>
    <property type="match status" value="1"/>
</dbReference>
<evidence type="ECO:0000256" key="4">
    <source>
        <dbReference type="ARBA" id="ARBA00022679"/>
    </source>
</evidence>
<dbReference type="InterPro" id="IPR036890">
    <property type="entry name" value="HATPase_C_sf"/>
</dbReference>
<dbReference type="Gene3D" id="1.10.287.130">
    <property type="match status" value="1"/>
</dbReference>
<keyword evidence="9" id="KW-1185">Reference proteome</keyword>
<name>A0A7S8E5W5_9CHLR</name>
<dbReference type="CDD" id="cd16922">
    <property type="entry name" value="HATPase_EvgS-ArcB-TorS-like"/>
    <property type="match status" value="1"/>
</dbReference>
<gene>
    <name evidence="8" type="ORF">G4Y79_14795</name>
</gene>
<dbReference type="KEGG" id="pmet:G4Y79_14795"/>
<dbReference type="Pfam" id="PF01590">
    <property type="entry name" value="GAF"/>
    <property type="match status" value="1"/>
</dbReference>
<evidence type="ECO:0000313" key="8">
    <source>
        <dbReference type="EMBL" id="QPC80973.1"/>
    </source>
</evidence>
<dbReference type="RefSeq" id="WP_195169047.1">
    <property type="nucleotide sequence ID" value="NZ_CP062983.1"/>
</dbReference>
<evidence type="ECO:0000256" key="3">
    <source>
        <dbReference type="ARBA" id="ARBA00022553"/>
    </source>
</evidence>
<dbReference type="InterPro" id="IPR004358">
    <property type="entry name" value="Sig_transdc_His_kin-like_C"/>
</dbReference>
<comment type="catalytic activity">
    <reaction evidence="1">
        <text>ATP + protein L-histidine = ADP + protein N-phospho-L-histidine.</text>
        <dbReference type="EC" id="2.7.13.3"/>
    </reaction>
</comment>
<dbReference type="EC" id="2.7.13.3" evidence="2"/>
<keyword evidence="6" id="KW-0902">Two-component regulatory system</keyword>